<sequence>MLLCFNVPSIAVSIELGSGIVARSATSSSWRSSSGEYAFGFYHLVSGRYLVGIWFDKIPEKTLVWSTNRDNPVEIGSSINLTRSGQFVIQPLNGASFSIYEGTNTASAEMKDDGNFVLKNSLSNVIWQSFDSPTDTLMLGQTLNTSRKLYSNANGSLDYSTGQYSLEIQQSDGNIVPTTIHLQDHSNWKTVLPNC</sequence>
<dbReference type="FunFam" id="2.90.10.10:FF:000013">
    <property type="entry name" value="G-type lectin S-receptor-like serine/threonine-protein kinase LECRK1"/>
    <property type="match status" value="1"/>
</dbReference>
<evidence type="ECO:0000313" key="6">
    <source>
        <dbReference type="Proteomes" id="UP001374535"/>
    </source>
</evidence>
<dbReference type="AlphaFoldDB" id="A0AAQ3RC92"/>
<organism evidence="5 6">
    <name type="scientific">Vigna mungo</name>
    <name type="common">Black gram</name>
    <name type="synonym">Phaseolus mungo</name>
    <dbReference type="NCBI Taxonomy" id="3915"/>
    <lineage>
        <taxon>Eukaryota</taxon>
        <taxon>Viridiplantae</taxon>
        <taxon>Streptophyta</taxon>
        <taxon>Embryophyta</taxon>
        <taxon>Tracheophyta</taxon>
        <taxon>Spermatophyta</taxon>
        <taxon>Magnoliopsida</taxon>
        <taxon>eudicotyledons</taxon>
        <taxon>Gunneridae</taxon>
        <taxon>Pentapetalae</taxon>
        <taxon>rosids</taxon>
        <taxon>fabids</taxon>
        <taxon>Fabales</taxon>
        <taxon>Fabaceae</taxon>
        <taxon>Papilionoideae</taxon>
        <taxon>50 kb inversion clade</taxon>
        <taxon>NPAAA clade</taxon>
        <taxon>indigoferoid/millettioid clade</taxon>
        <taxon>Phaseoleae</taxon>
        <taxon>Vigna</taxon>
    </lineage>
</organism>
<evidence type="ECO:0000256" key="1">
    <source>
        <dbReference type="ARBA" id="ARBA00022729"/>
    </source>
</evidence>
<dbReference type="PANTHER" id="PTHR47976:SF62">
    <property type="entry name" value="RECEPTOR-LIKE SERINE_THREONINE-PROTEIN KINASE"/>
    <property type="match status" value="1"/>
</dbReference>
<reference evidence="5 6" key="1">
    <citation type="journal article" date="2023" name="Life. Sci Alliance">
        <title>Evolutionary insights into 3D genome organization and epigenetic landscape of Vigna mungo.</title>
        <authorList>
            <person name="Junaid A."/>
            <person name="Singh B."/>
            <person name="Bhatia S."/>
        </authorList>
    </citation>
    <scope>NUCLEOTIDE SEQUENCE [LARGE SCALE GENOMIC DNA]</scope>
    <source>
        <strain evidence="5">Urdbean</strain>
    </source>
</reference>
<dbReference type="InterPro" id="IPR051343">
    <property type="entry name" value="G-type_lectin_kinases/EP1-like"/>
</dbReference>
<evidence type="ECO:0000313" key="5">
    <source>
        <dbReference type="EMBL" id="WVY89306.1"/>
    </source>
</evidence>
<dbReference type="PANTHER" id="PTHR47976">
    <property type="entry name" value="G-TYPE LECTIN S-RECEPTOR-LIKE SERINE/THREONINE-PROTEIN KINASE SD2-5"/>
    <property type="match status" value="1"/>
</dbReference>
<keyword evidence="2" id="KW-1015">Disulfide bond</keyword>
<name>A0AAQ3RC92_VIGMU</name>
<dbReference type="PROSITE" id="PS50927">
    <property type="entry name" value="BULB_LECTIN"/>
    <property type="match status" value="1"/>
</dbReference>
<evidence type="ECO:0000259" key="4">
    <source>
        <dbReference type="PROSITE" id="PS50927"/>
    </source>
</evidence>
<evidence type="ECO:0000256" key="2">
    <source>
        <dbReference type="ARBA" id="ARBA00023157"/>
    </source>
</evidence>
<accession>A0AAQ3RC92</accession>
<dbReference type="Gene3D" id="2.90.10.10">
    <property type="entry name" value="Bulb-type lectin domain"/>
    <property type="match status" value="1"/>
</dbReference>
<keyword evidence="6" id="KW-1185">Reference proteome</keyword>
<keyword evidence="3" id="KW-0325">Glycoprotein</keyword>
<gene>
    <name evidence="5" type="ORF">V8G54_034820</name>
</gene>
<dbReference type="Proteomes" id="UP001374535">
    <property type="component" value="Chromosome 11"/>
</dbReference>
<dbReference type="InterPro" id="IPR036426">
    <property type="entry name" value="Bulb-type_lectin_dom_sf"/>
</dbReference>
<protein>
    <recommendedName>
        <fullName evidence="4">Bulb-type lectin domain-containing protein</fullName>
    </recommendedName>
</protein>
<evidence type="ECO:0000256" key="3">
    <source>
        <dbReference type="ARBA" id="ARBA00023180"/>
    </source>
</evidence>
<dbReference type="SUPFAM" id="SSF51110">
    <property type="entry name" value="alpha-D-mannose-specific plant lectins"/>
    <property type="match status" value="1"/>
</dbReference>
<dbReference type="Pfam" id="PF01453">
    <property type="entry name" value="B_lectin"/>
    <property type="match status" value="1"/>
</dbReference>
<dbReference type="EMBL" id="CP144690">
    <property type="protein sequence ID" value="WVY89306.1"/>
    <property type="molecule type" value="Genomic_DNA"/>
</dbReference>
<feature type="domain" description="Bulb-type lectin" evidence="4">
    <location>
        <begin position="17"/>
        <end position="131"/>
    </location>
</feature>
<dbReference type="SMART" id="SM00108">
    <property type="entry name" value="B_lectin"/>
    <property type="match status" value="1"/>
</dbReference>
<dbReference type="InterPro" id="IPR001480">
    <property type="entry name" value="Bulb-type_lectin_dom"/>
</dbReference>
<keyword evidence="1" id="KW-0732">Signal</keyword>
<proteinExistence type="predicted"/>